<dbReference type="InterPro" id="IPR010982">
    <property type="entry name" value="Lambda_DNA-bd_dom_sf"/>
</dbReference>
<proteinExistence type="predicted"/>
<accession>A0A545AGL9</accession>
<dbReference type="InParanoid" id="A0A545AGL9"/>
<reference evidence="2 3" key="1">
    <citation type="submission" date="2019-07" db="EMBL/GenBank/DDBJ databases">
        <title>Cryptosporangium phraense sp. nov., isolated from plant litter.</title>
        <authorList>
            <person name="Suriyachadkun C."/>
        </authorList>
    </citation>
    <scope>NUCLEOTIDE SEQUENCE [LARGE SCALE GENOMIC DNA]</scope>
    <source>
        <strain evidence="2 3">A-T 5661</strain>
    </source>
</reference>
<sequence>MNSFLLKRRTRAGILKCLLAVREVASRVLAPAGGSPMPRYVDPAVHRRRLRAALRTARETAQRTQRDVATAMDWSLSKLIRIETGVVTITTNDLRALLAHYGVTDQATVAEMVATARSARQPSIWSAYNDVVGPNFVAYLAHESAASVIRGFEPLLVPGLLQTPDYARAVLLKESTRPDETKVQTLLELRLARQELLAAGNDRPQIFYLLDEAVIRRVVGGPSVMRQQLRYLLELIEAPDVSVLIVPFRAGIYSLLRWPSILLEFADLADANMLYIEHPERDFLVREGEHEIPELGHPSAYLEAYWEVENLALDQSPREILAGAIAALDSR</sequence>
<dbReference type="InterPro" id="IPR043917">
    <property type="entry name" value="DUF5753"/>
</dbReference>
<evidence type="ECO:0000313" key="3">
    <source>
        <dbReference type="Proteomes" id="UP000317982"/>
    </source>
</evidence>
<dbReference type="Pfam" id="PF19054">
    <property type="entry name" value="DUF5753"/>
    <property type="match status" value="1"/>
</dbReference>
<dbReference type="InterPro" id="IPR001387">
    <property type="entry name" value="Cro/C1-type_HTH"/>
</dbReference>
<dbReference type="EMBL" id="VIRS01000040">
    <property type="protein sequence ID" value="TQS40467.1"/>
    <property type="molecule type" value="Genomic_DNA"/>
</dbReference>
<dbReference type="PROSITE" id="PS50943">
    <property type="entry name" value="HTH_CROC1"/>
    <property type="match status" value="1"/>
</dbReference>
<gene>
    <name evidence="2" type="ORF">FL583_34565</name>
</gene>
<dbReference type="CDD" id="cd00093">
    <property type="entry name" value="HTH_XRE"/>
    <property type="match status" value="1"/>
</dbReference>
<dbReference type="GO" id="GO:0003677">
    <property type="term" value="F:DNA binding"/>
    <property type="evidence" value="ECO:0007669"/>
    <property type="project" value="InterPro"/>
</dbReference>
<organism evidence="2 3">
    <name type="scientific">Cryptosporangium phraense</name>
    <dbReference type="NCBI Taxonomy" id="2593070"/>
    <lineage>
        <taxon>Bacteria</taxon>
        <taxon>Bacillati</taxon>
        <taxon>Actinomycetota</taxon>
        <taxon>Actinomycetes</taxon>
        <taxon>Cryptosporangiales</taxon>
        <taxon>Cryptosporangiaceae</taxon>
        <taxon>Cryptosporangium</taxon>
    </lineage>
</organism>
<dbReference type="AlphaFoldDB" id="A0A545AGL9"/>
<keyword evidence="3" id="KW-1185">Reference proteome</keyword>
<feature type="domain" description="HTH cro/C1-type" evidence="1">
    <location>
        <begin position="54"/>
        <end position="107"/>
    </location>
</feature>
<dbReference type="Gene3D" id="1.10.260.40">
    <property type="entry name" value="lambda repressor-like DNA-binding domains"/>
    <property type="match status" value="1"/>
</dbReference>
<dbReference type="Pfam" id="PF13560">
    <property type="entry name" value="HTH_31"/>
    <property type="match status" value="1"/>
</dbReference>
<dbReference type="SUPFAM" id="SSF47413">
    <property type="entry name" value="lambda repressor-like DNA-binding domains"/>
    <property type="match status" value="1"/>
</dbReference>
<protein>
    <submittedName>
        <fullName evidence="2">Helix-turn-helix domain-containing protein</fullName>
    </submittedName>
</protein>
<dbReference type="Proteomes" id="UP000317982">
    <property type="component" value="Unassembled WGS sequence"/>
</dbReference>
<dbReference type="RefSeq" id="WP_338081141.1">
    <property type="nucleotide sequence ID" value="NZ_VIRS01000040.1"/>
</dbReference>
<name>A0A545AGL9_9ACTN</name>
<evidence type="ECO:0000259" key="1">
    <source>
        <dbReference type="PROSITE" id="PS50943"/>
    </source>
</evidence>
<dbReference type="SMART" id="SM00530">
    <property type="entry name" value="HTH_XRE"/>
    <property type="match status" value="1"/>
</dbReference>
<comment type="caution">
    <text evidence="2">The sequence shown here is derived from an EMBL/GenBank/DDBJ whole genome shotgun (WGS) entry which is preliminary data.</text>
</comment>
<evidence type="ECO:0000313" key="2">
    <source>
        <dbReference type="EMBL" id="TQS40467.1"/>
    </source>
</evidence>